<sequence length="562" mass="64198">MKEFLAMLPVVIQRRADDLRELEEARRNLTSDDEIVGLLQLESIKHLKDELHDLREFERNEGQAMEYIQSAEALLSPVRHMPPEIISRIFECCIPPGGSRPRASEAPLVLGRVCRTWRRIYLSTPCLWTHLSLHFPIKVSRWFPTLEKHIKALTYWLEHARSLPLFLSVIYDAESFIRLSVPSKELGGRFQTYCHLMSVIQANLGHLGGLSFVMPAIAFTQDIFDDLLRCPMPELKYLQLFPNDVRIPSVDLSLKLQLQLNHMHAPRLRSLAIGFRCNNVIEVPVPWGQLTDLYLRHGIDSTNPAATLDDYFCILQKCSNLRSFAFTVAHDRFQKAATSVTIPRLEIFDVFVVSFACQLGEFMSVLELPRLQQLHIRYVSGPRYRYSHPPSHNLQLSSLLPKWRCVLHQLVLEHVSISLEEIVAICLTCPEVAHLEYLPWPPLKPDSLFFKAVNPPPLPYNALMLPKLATLRLGLGSPFISGELLDMVAMRFVRPIIEEGLVPLKSIEVVLYKSTHHPMPPNHNERVSNFKDSLEKCLPGGTTAVTWAVQGKAFNELPWLDL</sequence>
<evidence type="ECO:0000313" key="1">
    <source>
        <dbReference type="EMBL" id="EGO28883.1"/>
    </source>
</evidence>
<organism>
    <name type="scientific">Serpula lacrymans var. lacrymans (strain S7.9)</name>
    <name type="common">Dry rot fungus</name>
    <dbReference type="NCBI Taxonomy" id="578457"/>
    <lineage>
        <taxon>Eukaryota</taxon>
        <taxon>Fungi</taxon>
        <taxon>Dikarya</taxon>
        <taxon>Basidiomycota</taxon>
        <taxon>Agaricomycotina</taxon>
        <taxon>Agaricomycetes</taxon>
        <taxon>Agaricomycetidae</taxon>
        <taxon>Boletales</taxon>
        <taxon>Coniophorineae</taxon>
        <taxon>Serpulaceae</taxon>
        <taxon>Serpula</taxon>
    </lineage>
</organism>
<dbReference type="HOGENOM" id="CLU_018544_12_0_1"/>
<protein>
    <submittedName>
        <fullName evidence="1">Uncharacterized protein</fullName>
    </submittedName>
</protein>
<dbReference type="OrthoDB" id="2269034at2759"/>
<dbReference type="Gene3D" id="1.20.1280.50">
    <property type="match status" value="1"/>
</dbReference>
<dbReference type="Proteomes" id="UP000008064">
    <property type="component" value="Unassembled WGS sequence"/>
</dbReference>
<accession>F8NL67</accession>
<dbReference type="EMBL" id="GL945430">
    <property type="protein sequence ID" value="EGO28883.1"/>
    <property type="molecule type" value="Genomic_DNA"/>
</dbReference>
<dbReference type="KEGG" id="sla:SERLADRAFT_434779"/>
<proteinExistence type="predicted"/>
<dbReference type="RefSeq" id="XP_007315082.1">
    <property type="nucleotide sequence ID" value="XM_007315020.1"/>
</dbReference>
<reference evidence="1" key="1">
    <citation type="submission" date="2011-04" db="EMBL/GenBank/DDBJ databases">
        <title>Evolution of plant cell wall degrading machinery underlies the functional diversity of forest fungi.</title>
        <authorList>
            <consortium name="US DOE Joint Genome Institute (JGI-PGF)"/>
            <person name="Eastwood D.C."/>
            <person name="Floudas D."/>
            <person name="Binder M."/>
            <person name="Majcherczyk A."/>
            <person name="Schneider P."/>
            <person name="Aerts A."/>
            <person name="Asiegbu F.O."/>
            <person name="Baker S.E."/>
            <person name="Barry K."/>
            <person name="Bendiksby M."/>
            <person name="Blumentritt M."/>
            <person name="Coutinho P.M."/>
            <person name="Cullen D."/>
            <person name="Cullen D."/>
            <person name="Gathman A."/>
            <person name="Goodell B."/>
            <person name="Henrissat B."/>
            <person name="Ihrmark K."/>
            <person name="Kauserud H."/>
            <person name="Kohler A."/>
            <person name="LaButti K."/>
            <person name="Lapidus A."/>
            <person name="Lavin J.L."/>
            <person name="Lee Y.-H."/>
            <person name="Lindquist E."/>
            <person name="Lilly W."/>
            <person name="Lucas S."/>
            <person name="Morin E."/>
            <person name="Murat C."/>
            <person name="Oguiza J.A."/>
            <person name="Park J."/>
            <person name="Pisabarro A.G."/>
            <person name="Riley R."/>
            <person name="Rosling A."/>
            <person name="Salamov A."/>
            <person name="Schmidt O."/>
            <person name="Schmutz J."/>
            <person name="Skrede I."/>
            <person name="Stenlid J."/>
            <person name="Wiebenga A."/>
            <person name="Xie X."/>
            <person name="Kues U."/>
            <person name="Hibbett D.S."/>
            <person name="Hoffmeister D."/>
            <person name="Hogberg N."/>
            <person name="Martin F."/>
            <person name="Grigoriev I.V."/>
            <person name="Watkinson S.C."/>
        </authorList>
    </citation>
    <scope>NUCLEOTIDE SEQUENCE</scope>
    <source>
        <strain evidence="1">S7.9</strain>
    </source>
</reference>
<dbReference type="AlphaFoldDB" id="F8NL67"/>
<name>F8NL67_SERL9</name>
<dbReference type="SUPFAM" id="SSF52047">
    <property type="entry name" value="RNI-like"/>
    <property type="match status" value="1"/>
</dbReference>
<gene>
    <name evidence="1" type="ORF">SERLADRAFT_434779</name>
</gene>
<dbReference type="GeneID" id="18814451"/>